<feature type="compositionally biased region" description="Basic residues" evidence="2">
    <location>
        <begin position="1111"/>
        <end position="1127"/>
    </location>
</feature>
<protein>
    <recommendedName>
        <fullName evidence="3">RING-type domain-containing protein</fullName>
    </recommendedName>
</protein>
<feature type="region of interest" description="Disordered" evidence="2">
    <location>
        <begin position="1247"/>
        <end position="1307"/>
    </location>
</feature>
<feature type="compositionally biased region" description="Low complexity" evidence="2">
    <location>
        <begin position="87"/>
        <end position="100"/>
    </location>
</feature>
<feature type="compositionally biased region" description="Basic and acidic residues" evidence="2">
    <location>
        <begin position="1149"/>
        <end position="1161"/>
    </location>
</feature>
<feature type="compositionally biased region" description="Basic residues" evidence="2">
    <location>
        <begin position="1028"/>
        <end position="1042"/>
    </location>
</feature>
<dbReference type="SUPFAM" id="SSF57850">
    <property type="entry name" value="RING/U-box"/>
    <property type="match status" value="1"/>
</dbReference>
<reference evidence="4 5" key="1">
    <citation type="journal article" date="2024" name="Nat. Commun.">
        <title>Phylogenomics reveals the evolutionary origins of lichenization in chlorophyte algae.</title>
        <authorList>
            <person name="Puginier C."/>
            <person name="Libourel C."/>
            <person name="Otte J."/>
            <person name="Skaloud P."/>
            <person name="Haon M."/>
            <person name="Grisel S."/>
            <person name="Petersen M."/>
            <person name="Berrin J.G."/>
            <person name="Delaux P.M."/>
            <person name="Dal Grande F."/>
            <person name="Keller J."/>
        </authorList>
    </citation>
    <scope>NUCLEOTIDE SEQUENCE [LARGE SCALE GENOMIC DNA]</scope>
    <source>
        <strain evidence="4 5">SAG 2145</strain>
    </source>
</reference>
<feature type="compositionally biased region" description="Polar residues" evidence="2">
    <location>
        <begin position="307"/>
        <end position="316"/>
    </location>
</feature>
<feature type="region of interest" description="Disordered" evidence="2">
    <location>
        <begin position="1021"/>
        <end position="1045"/>
    </location>
</feature>
<dbReference type="Pfam" id="PF13920">
    <property type="entry name" value="zf-C3HC4_3"/>
    <property type="match status" value="1"/>
</dbReference>
<feature type="compositionally biased region" description="Polar residues" evidence="2">
    <location>
        <begin position="417"/>
        <end position="444"/>
    </location>
</feature>
<feature type="domain" description="RING-type" evidence="3">
    <location>
        <begin position="527"/>
        <end position="571"/>
    </location>
</feature>
<accession>A0AAW1RF48</accession>
<keyword evidence="1" id="KW-0862">Zinc</keyword>
<dbReference type="InterPro" id="IPR013083">
    <property type="entry name" value="Znf_RING/FYVE/PHD"/>
</dbReference>
<feature type="region of interest" description="Disordered" evidence="2">
    <location>
        <begin position="416"/>
        <end position="479"/>
    </location>
</feature>
<name>A0AAW1RF48_9CHLO</name>
<feature type="compositionally biased region" description="Low complexity" evidence="2">
    <location>
        <begin position="206"/>
        <end position="217"/>
    </location>
</feature>
<proteinExistence type="predicted"/>
<evidence type="ECO:0000259" key="3">
    <source>
        <dbReference type="PROSITE" id="PS50089"/>
    </source>
</evidence>
<evidence type="ECO:0000313" key="4">
    <source>
        <dbReference type="EMBL" id="KAK9832354.1"/>
    </source>
</evidence>
<dbReference type="PROSITE" id="PS50089">
    <property type="entry name" value="ZF_RING_2"/>
    <property type="match status" value="1"/>
</dbReference>
<sequence>MGSAWAQATLRMRHLGYRQRGQNWKCRSWMLPSQAFIFWPWAIWIHLTSPIFAPAAFPWELKLGAIAESLGMQPAVRHTSASQRLGPSFRPQQARQQRSPAWMDQSIGSYVLKLWSGYGEPAWGAISAPFQRLQVPSAPQPAHVSRSQISTAPAGAGQAGIKHRRAAARGLVKGGARSRGGRPNLSKDASVSSVTAAAGHVDELDTVTSPSTSAASTELQGNSTPPRSAATTPRSDQRSVDFSLVRDHQEPPLAAEHPCNHQSIACGQRTVSNGQAASLHQSDSAARQGPPAAFQHGTSHVCGNGGTTPDASSSAPVVQHVPISVSTKRDAHAKHHPTHMPESGEANGEVQPAATTSACSSSFLNRNVAAAGMASKEFAISPNDLAQVQHTGTGREVPTPCQQGQTAMAVKGLATPSLPSSTSYAASTLDENQRPAFSQKTEPSQHMLPVDESRTTKTEPQLRKRQTARPQPKSLGRAVMRKTPGFLTHAHKGLSPDTENPFLAVQSVRRSEKEQRGSGDDEDANLCISCLEHVPQVIFVPCGHALHCRRCHDLWCKASQVSGAVTCPMCRSKVARTENLERQRSQKDQSQISSEAPTQITGTKKIWLKFPTDMKYNSDSVLAAYLYCTNEEFDEANYAISVQMRHPSEPSDSINRGGACLFQNQFIYNSITFTGLVALLVTLRWILAGLSASVPGLRCGFDPERMLDEELCSWHFLNFVAYAWCMQTVHVTWQRWAWGIWGVLASGPPTVDRNYFLITKRGAMFASYLLLHRGVYLWFNMAGYQDMLSWLLALVVAVAALKDCLGFVGPIVESTAWLCHFGRMGVHLCMAGVTAATTSSAVEEYADPMSQLELQLDIDTLLPCIMDVFLALTFFTSWKHAVLDTVFLPTRNWDTRMKLEHLDKHRQLRLHWHGHMFKRAAPSFCVALSGAAAWLTLRLLALLGSAHAKAVLSEQSAQADQGRHESWSWRSVMSLVVRTAKFWSWALFIHMTAPVWDPLSHLGRCLSSSSLQFRHAYLRARQPSSAPRRARTAHRQQARRPHAGLQQWTAQSWQAVVEGVYTACTAAMTLLWTAILWPFKQHRASSASNAAAHRSQPGITAKTSGQPSSRQQRRGGSKAKAKARPKPSQKADNAVGGLSDPSRPAKLMSKPEEEAERCVCSDPSNDIHGRIQPGSFVGYGLVRDEQGLPIAVEPIGKVRRAISGQQAPASSHAAALQQGHVQNANAAGDSWLTPDDAHAPAKKLMTAVPGSSSSQDASTMAKQRMLASTDVSPLDTEPALMSPTAIPASAHLRASTATQQISFSKRG</sequence>
<feature type="region of interest" description="Disordered" evidence="2">
    <location>
        <begin position="137"/>
        <end position="240"/>
    </location>
</feature>
<feature type="compositionally biased region" description="Polar residues" evidence="2">
    <location>
        <begin position="1295"/>
        <end position="1307"/>
    </location>
</feature>
<evidence type="ECO:0000256" key="1">
    <source>
        <dbReference type="PROSITE-ProRule" id="PRU00175"/>
    </source>
</evidence>
<feature type="region of interest" description="Disordered" evidence="2">
    <location>
        <begin position="1087"/>
        <end position="1161"/>
    </location>
</feature>
<feature type="compositionally biased region" description="Basic and acidic residues" evidence="2">
    <location>
        <begin position="449"/>
        <end position="462"/>
    </location>
</feature>
<keyword evidence="1" id="KW-0479">Metal-binding</keyword>
<feature type="compositionally biased region" description="Polar residues" evidence="2">
    <location>
        <begin position="1097"/>
        <end position="1110"/>
    </location>
</feature>
<dbReference type="GO" id="GO:0008270">
    <property type="term" value="F:zinc ion binding"/>
    <property type="evidence" value="ECO:0007669"/>
    <property type="project" value="UniProtKB-KW"/>
</dbReference>
<feature type="region of interest" description="Disordered" evidence="2">
    <location>
        <begin position="275"/>
        <end position="354"/>
    </location>
</feature>
<feature type="region of interest" description="Disordered" evidence="2">
    <location>
        <begin position="81"/>
        <end position="100"/>
    </location>
</feature>
<organism evidence="4 5">
    <name type="scientific">Apatococcus lobatus</name>
    <dbReference type="NCBI Taxonomy" id="904363"/>
    <lineage>
        <taxon>Eukaryota</taxon>
        <taxon>Viridiplantae</taxon>
        <taxon>Chlorophyta</taxon>
        <taxon>core chlorophytes</taxon>
        <taxon>Trebouxiophyceae</taxon>
        <taxon>Chlorellales</taxon>
        <taxon>Chlorellaceae</taxon>
        <taxon>Apatococcus</taxon>
    </lineage>
</organism>
<gene>
    <name evidence="4" type="ORF">WJX74_007502</name>
</gene>
<feature type="compositionally biased region" description="Polar residues" evidence="2">
    <location>
        <begin position="1249"/>
        <end position="1261"/>
    </location>
</feature>
<dbReference type="Proteomes" id="UP001438707">
    <property type="component" value="Unassembled WGS sequence"/>
</dbReference>
<evidence type="ECO:0000256" key="2">
    <source>
        <dbReference type="SAM" id="MobiDB-lite"/>
    </source>
</evidence>
<comment type="caution">
    <text evidence="4">The sequence shown here is derived from an EMBL/GenBank/DDBJ whole genome shotgun (WGS) entry which is preliminary data.</text>
</comment>
<dbReference type="Gene3D" id="3.30.40.10">
    <property type="entry name" value="Zinc/RING finger domain, C3HC4 (zinc finger)"/>
    <property type="match status" value="1"/>
</dbReference>
<feature type="compositionally biased region" description="Polar residues" evidence="2">
    <location>
        <begin position="218"/>
        <end position="234"/>
    </location>
</feature>
<dbReference type="EMBL" id="JALJOS010000012">
    <property type="protein sequence ID" value="KAK9832354.1"/>
    <property type="molecule type" value="Genomic_DNA"/>
</dbReference>
<dbReference type="InterPro" id="IPR001841">
    <property type="entry name" value="Znf_RING"/>
</dbReference>
<keyword evidence="5" id="KW-1185">Reference proteome</keyword>
<feature type="compositionally biased region" description="Polar residues" evidence="2">
    <location>
        <begin position="275"/>
        <end position="285"/>
    </location>
</feature>
<evidence type="ECO:0000313" key="5">
    <source>
        <dbReference type="Proteomes" id="UP001438707"/>
    </source>
</evidence>
<keyword evidence="1" id="KW-0863">Zinc-finger</keyword>